<reference evidence="10" key="1">
    <citation type="journal article" date="2019" name="Int. J. Syst. Evol. Microbiol.">
        <title>The Global Catalogue of Microorganisms (GCM) 10K type strain sequencing project: providing services to taxonomists for standard genome sequencing and annotation.</title>
        <authorList>
            <consortium name="The Broad Institute Genomics Platform"/>
            <consortium name="The Broad Institute Genome Sequencing Center for Infectious Disease"/>
            <person name="Wu L."/>
            <person name="Ma J."/>
        </authorList>
    </citation>
    <scope>NUCLEOTIDE SEQUENCE [LARGE SCALE GENOMIC DNA]</scope>
    <source>
        <strain evidence="10">CGMCC 1.19032</strain>
    </source>
</reference>
<keyword evidence="10" id="KW-1185">Reference proteome</keyword>
<dbReference type="Proteomes" id="UP001595969">
    <property type="component" value="Unassembled WGS sequence"/>
</dbReference>
<dbReference type="Pfam" id="PF21948">
    <property type="entry name" value="LplA-B_cat"/>
    <property type="match status" value="1"/>
</dbReference>
<evidence type="ECO:0000256" key="2">
    <source>
        <dbReference type="ARBA" id="ARBA00005124"/>
    </source>
</evidence>
<proteinExistence type="predicted"/>
<dbReference type="InterPro" id="IPR045864">
    <property type="entry name" value="aa-tRNA-synth_II/BPL/LPL"/>
</dbReference>
<dbReference type="Gene3D" id="3.30.930.10">
    <property type="entry name" value="Bira Bifunctional Protein, Domain 2"/>
    <property type="match status" value="1"/>
</dbReference>
<gene>
    <name evidence="9" type="ORF">ACFO5I_07135</name>
</gene>
<dbReference type="SUPFAM" id="SSF55681">
    <property type="entry name" value="Class II aaRS and biotin synthetases"/>
    <property type="match status" value="1"/>
</dbReference>
<dbReference type="RefSeq" id="WP_204653121.1">
    <property type="nucleotide sequence ID" value="NZ_JAFBFD010000005.1"/>
</dbReference>
<dbReference type="Gene3D" id="3.30.390.50">
    <property type="entry name" value="CO dehydrogenase flavoprotein, C-terminal domain"/>
    <property type="match status" value="1"/>
</dbReference>
<dbReference type="PROSITE" id="PS51733">
    <property type="entry name" value="BPL_LPL_CATALYTIC"/>
    <property type="match status" value="1"/>
</dbReference>
<dbReference type="PANTHER" id="PTHR12561">
    <property type="entry name" value="LIPOATE-PROTEIN LIGASE"/>
    <property type="match status" value="1"/>
</dbReference>
<name>A0ABV9MVY8_9ENTE</name>
<evidence type="ECO:0000313" key="9">
    <source>
        <dbReference type="EMBL" id="MFC4719505.1"/>
    </source>
</evidence>
<comment type="pathway">
    <text evidence="1">Protein modification; protein lipoylation via exogenous pathway; protein N(6)-(lipoyl)lysine from lipoate: step 2/2.</text>
</comment>
<dbReference type="InterPro" id="IPR004562">
    <property type="entry name" value="LipoylTrfase_LipoateP_Ligase"/>
</dbReference>
<dbReference type="EC" id="6.3.1.20" evidence="3"/>
<feature type="domain" description="BPL/LPL catalytic" evidence="8">
    <location>
        <begin position="26"/>
        <end position="217"/>
    </location>
</feature>
<evidence type="ECO:0000256" key="1">
    <source>
        <dbReference type="ARBA" id="ARBA00005085"/>
    </source>
</evidence>
<evidence type="ECO:0000259" key="8">
    <source>
        <dbReference type="PROSITE" id="PS51733"/>
    </source>
</evidence>
<comment type="caution">
    <text evidence="9">The sequence shown here is derived from an EMBL/GenBank/DDBJ whole genome shotgun (WGS) entry which is preliminary data.</text>
</comment>
<dbReference type="InterPro" id="IPR019491">
    <property type="entry name" value="Lipoate_protein_ligase_C"/>
</dbReference>
<dbReference type="InterPro" id="IPR004143">
    <property type="entry name" value="BPL_LPL_catalytic"/>
</dbReference>
<keyword evidence="4 9" id="KW-0436">Ligase</keyword>
<sequence>MRYFVSDKLDIRWNLAAEEYLLNKKDITEPLILLYRQKPCVIIGRNQNVYEEVDLAYLRANDITLTRRISGGGAVYEDLGNFCFSFVTDKQQTVFGDYEGVTEPMLAALHKMGAKAATIGGRNDLYIEGKKFSGNAMYTKQGRTYSHGTLMVDVDLSVLEKVLTVPQEKIESKASKSVRKSVTNLKPYLDKNYQDMTMEALMEATLCQLYEVKNRAEIAHLEVILSPSDEAAIQKIYDSRYANDDWIYKETPNFEWKKRRRIPGVGLLSFDFSIDEGKISAIKITGDFFGMKEIQEFEHFLVGLPFIEDALAEQIENFPIEDYCLNLSHADFLSVFFH</sequence>
<evidence type="ECO:0000256" key="7">
    <source>
        <dbReference type="ARBA" id="ARBA00048037"/>
    </source>
</evidence>
<dbReference type="EMBL" id="JBHSGS010000040">
    <property type="protein sequence ID" value="MFC4719505.1"/>
    <property type="molecule type" value="Genomic_DNA"/>
</dbReference>
<evidence type="ECO:0000256" key="6">
    <source>
        <dbReference type="ARBA" id="ARBA00022840"/>
    </source>
</evidence>
<evidence type="ECO:0000256" key="5">
    <source>
        <dbReference type="ARBA" id="ARBA00022741"/>
    </source>
</evidence>
<evidence type="ECO:0000256" key="4">
    <source>
        <dbReference type="ARBA" id="ARBA00022598"/>
    </source>
</evidence>
<keyword evidence="6" id="KW-0067">ATP-binding</keyword>
<evidence type="ECO:0000256" key="3">
    <source>
        <dbReference type="ARBA" id="ARBA00012367"/>
    </source>
</evidence>
<keyword evidence="5" id="KW-0547">Nucleotide-binding</keyword>
<dbReference type="SUPFAM" id="SSF82649">
    <property type="entry name" value="SufE/NifU"/>
    <property type="match status" value="1"/>
</dbReference>
<dbReference type="PANTHER" id="PTHR12561:SF3">
    <property type="entry name" value="LIPOYLTRANSFERASE 1, MITOCHONDRIAL"/>
    <property type="match status" value="1"/>
</dbReference>
<comment type="catalytic activity">
    <reaction evidence="7">
        <text>L-lysyl-[lipoyl-carrier protein] + (R)-lipoate + ATP = N(6)-[(R)-lipoyl]-L-lysyl-[lipoyl-carrier protein] + AMP + diphosphate + H(+)</text>
        <dbReference type="Rhea" id="RHEA:49288"/>
        <dbReference type="Rhea" id="RHEA-COMP:10500"/>
        <dbReference type="Rhea" id="RHEA-COMP:10502"/>
        <dbReference type="ChEBI" id="CHEBI:15378"/>
        <dbReference type="ChEBI" id="CHEBI:29969"/>
        <dbReference type="ChEBI" id="CHEBI:30616"/>
        <dbReference type="ChEBI" id="CHEBI:33019"/>
        <dbReference type="ChEBI" id="CHEBI:83088"/>
        <dbReference type="ChEBI" id="CHEBI:83099"/>
        <dbReference type="ChEBI" id="CHEBI:456215"/>
        <dbReference type="EC" id="6.3.1.20"/>
    </reaction>
</comment>
<evidence type="ECO:0000313" key="10">
    <source>
        <dbReference type="Proteomes" id="UP001595969"/>
    </source>
</evidence>
<organism evidence="9 10">
    <name type="scientific">Enterococcus lemanii</name>
    <dbReference type="NCBI Taxonomy" id="1159752"/>
    <lineage>
        <taxon>Bacteria</taxon>
        <taxon>Bacillati</taxon>
        <taxon>Bacillota</taxon>
        <taxon>Bacilli</taxon>
        <taxon>Lactobacillales</taxon>
        <taxon>Enterococcaceae</taxon>
        <taxon>Enterococcus</taxon>
    </lineage>
</organism>
<accession>A0ABV9MVY8</accession>
<dbReference type="Pfam" id="PF10437">
    <property type="entry name" value="Lip_prot_lig_C"/>
    <property type="match status" value="1"/>
</dbReference>
<dbReference type="GO" id="GO:0016874">
    <property type="term" value="F:ligase activity"/>
    <property type="evidence" value="ECO:0007669"/>
    <property type="project" value="UniProtKB-KW"/>
</dbReference>
<dbReference type="CDD" id="cd16443">
    <property type="entry name" value="LplA"/>
    <property type="match status" value="1"/>
</dbReference>
<dbReference type="NCBIfam" id="TIGR00545">
    <property type="entry name" value="lipoyltrans"/>
    <property type="match status" value="1"/>
</dbReference>
<protein>
    <recommendedName>
        <fullName evidence="3">lipoate--protein ligase</fullName>
        <ecNumber evidence="3">6.3.1.20</ecNumber>
    </recommendedName>
</protein>
<comment type="pathway">
    <text evidence="2">Protein modification; protein lipoylation via exogenous pathway; protein N(6)-(lipoyl)lysine from lipoate: step 1/2.</text>
</comment>